<dbReference type="HAMAP" id="MF_00109">
    <property type="entry name" value="Shikimate_kinase"/>
    <property type="match status" value="1"/>
</dbReference>
<feature type="binding site" evidence="7">
    <location>
        <begin position="11"/>
        <end position="16"/>
    </location>
    <ligand>
        <name>ATP</name>
        <dbReference type="ChEBI" id="CHEBI:30616"/>
    </ligand>
</feature>
<dbReference type="Gene3D" id="3.40.50.300">
    <property type="entry name" value="P-loop containing nucleotide triphosphate hydrolases"/>
    <property type="match status" value="1"/>
</dbReference>
<dbReference type="GO" id="GO:0000287">
    <property type="term" value="F:magnesium ion binding"/>
    <property type="evidence" value="ECO:0007669"/>
    <property type="project" value="UniProtKB-UniRule"/>
</dbReference>
<feature type="binding site" evidence="7">
    <location>
        <position position="133"/>
    </location>
    <ligand>
        <name>substrate</name>
    </ligand>
</feature>
<dbReference type="AlphaFoldDB" id="A0A1T4NL46"/>
<keyword evidence="3 7" id="KW-0547">Nucleotide-binding</keyword>
<feature type="binding site" evidence="7">
    <location>
        <position position="79"/>
    </location>
    <ligand>
        <name>substrate</name>
    </ligand>
</feature>
<evidence type="ECO:0000256" key="7">
    <source>
        <dbReference type="HAMAP-Rule" id="MF_00109"/>
    </source>
</evidence>
<organism evidence="8 9">
    <name type="scientific">Eubacterium coprostanoligenes</name>
    <dbReference type="NCBI Taxonomy" id="290054"/>
    <lineage>
        <taxon>Bacteria</taxon>
        <taxon>Bacillati</taxon>
        <taxon>Bacillota</taxon>
        <taxon>Clostridia</taxon>
        <taxon>Eubacteriales</taxon>
        <taxon>Eubacteriaceae</taxon>
        <taxon>Eubacterium</taxon>
    </lineage>
</organism>
<dbReference type="Pfam" id="PF01202">
    <property type="entry name" value="SKI"/>
    <property type="match status" value="1"/>
</dbReference>
<evidence type="ECO:0000256" key="1">
    <source>
        <dbReference type="ARBA" id="ARBA00022605"/>
    </source>
</evidence>
<keyword evidence="5 7" id="KW-0067">ATP-binding</keyword>
<dbReference type="InterPro" id="IPR000623">
    <property type="entry name" value="Shikimate_kinase/TSH1"/>
</dbReference>
<dbReference type="RefSeq" id="WP_078769065.1">
    <property type="nucleotide sequence ID" value="NZ_FUWW01000024.1"/>
</dbReference>
<comment type="pathway">
    <text evidence="7">Metabolic intermediate biosynthesis; chorismate biosynthesis; chorismate from D-erythrose 4-phosphate and phosphoenolpyruvate: step 5/7.</text>
</comment>
<keyword evidence="2 7" id="KW-0808">Transferase</keyword>
<dbReference type="GO" id="GO:0009423">
    <property type="term" value="P:chorismate biosynthetic process"/>
    <property type="evidence" value="ECO:0007669"/>
    <property type="project" value="UniProtKB-UniRule"/>
</dbReference>
<keyword evidence="6 7" id="KW-0057">Aromatic amino acid biosynthesis</keyword>
<evidence type="ECO:0000256" key="4">
    <source>
        <dbReference type="ARBA" id="ARBA00022777"/>
    </source>
</evidence>
<dbReference type="Proteomes" id="UP000190657">
    <property type="component" value="Unassembled WGS sequence"/>
</dbReference>
<dbReference type="PANTHER" id="PTHR21087">
    <property type="entry name" value="SHIKIMATE KINASE"/>
    <property type="match status" value="1"/>
</dbReference>
<feature type="binding site" evidence="7">
    <location>
        <position position="117"/>
    </location>
    <ligand>
        <name>ATP</name>
        <dbReference type="ChEBI" id="CHEBI:30616"/>
    </ligand>
</feature>
<keyword evidence="1 7" id="KW-0028">Amino-acid biosynthesis</keyword>
<proteinExistence type="inferred from homology"/>
<name>A0A1T4NL46_9FIRM</name>
<dbReference type="GO" id="GO:0008652">
    <property type="term" value="P:amino acid biosynthetic process"/>
    <property type="evidence" value="ECO:0007669"/>
    <property type="project" value="UniProtKB-KW"/>
</dbReference>
<dbReference type="PANTHER" id="PTHR21087:SF16">
    <property type="entry name" value="SHIKIMATE KINASE 1, CHLOROPLASTIC"/>
    <property type="match status" value="1"/>
</dbReference>
<dbReference type="GO" id="GO:0005524">
    <property type="term" value="F:ATP binding"/>
    <property type="evidence" value="ECO:0007669"/>
    <property type="project" value="UniProtKB-UniRule"/>
</dbReference>
<evidence type="ECO:0000256" key="2">
    <source>
        <dbReference type="ARBA" id="ARBA00022679"/>
    </source>
</evidence>
<protein>
    <recommendedName>
        <fullName evidence="7">Shikimate kinase</fullName>
        <shortName evidence="7">SK</shortName>
        <ecNumber evidence="7">2.7.1.71</ecNumber>
    </recommendedName>
</protein>
<comment type="function">
    <text evidence="7">Catalyzes the specific phosphorylation of the 3-hydroxyl group of shikimic acid using ATP as a cosubstrate.</text>
</comment>
<dbReference type="CDD" id="cd00464">
    <property type="entry name" value="SK"/>
    <property type="match status" value="1"/>
</dbReference>
<keyword evidence="7" id="KW-0963">Cytoplasm</keyword>
<comment type="catalytic activity">
    <reaction evidence="7">
        <text>shikimate + ATP = 3-phosphoshikimate + ADP + H(+)</text>
        <dbReference type="Rhea" id="RHEA:13121"/>
        <dbReference type="ChEBI" id="CHEBI:15378"/>
        <dbReference type="ChEBI" id="CHEBI:30616"/>
        <dbReference type="ChEBI" id="CHEBI:36208"/>
        <dbReference type="ChEBI" id="CHEBI:145989"/>
        <dbReference type="ChEBI" id="CHEBI:456216"/>
        <dbReference type="EC" id="2.7.1.71"/>
    </reaction>
</comment>
<evidence type="ECO:0000256" key="3">
    <source>
        <dbReference type="ARBA" id="ARBA00022741"/>
    </source>
</evidence>
<dbReference type="OrthoDB" id="9800332at2"/>
<keyword evidence="7" id="KW-0479">Metal-binding</keyword>
<dbReference type="GO" id="GO:0004765">
    <property type="term" value="F:shikimate kinase activity"/>
    <property type="evidence" value="ECO:0007669"/>
    <property type="project" value="UniProtKB-UniRule"/>
</dbReference>
<feature type="binding site" evidence="7">
    <location>
        <position position="57"/>
    </location>
    <ligand>
        <name>substrate</name>
    </ligand>
</feature>
<dbReference type="EC" id="2.7.1.71" evidence="7"/>
<comment type="caution">
    <text evidence="7">Lacks conserved residue(s) required for the propagation of feature annotation.</text>
</comment>
<dbReference type="InterPro" id="IPR027417">
    <property type="entry name" value="P-loop_NTPase"/>
</dbReference>
<feature type="binding site" evidence="7">
    <location>
        <position position="33"/>
    </location>
    <ligand>
        <name>substrate</name>
    </ligand>
</feature>
<dbReference type="STRING" id="290054.SAMN02745114_01636"/>
<sequence>MDNIVLCGFMGSGKTVVGKELAKILGVKFVDTDELIEKEQGVAIKAIFAIHGEDYFRDLEYEVCKKIPEMKGVVVSTGGGAMTFERNVEAVKQGSKIVFLDASFDVICERIGDNTTRPLFQDREKAKKLYDERKEKYLSAADFVINGDMGARKTAMQIADIFR</sequence>
<comment type="subcellular location">
    <subcellularLocation>
        <location evidence="7">Cytoplasm</location>
    </subcellularLocation>
</comment>
<accession>A0A1T4NL46</accession>
<comment type="subunit">
    <text evidence="7">Monomer.</text>
</comment>
<gene>
    <name evidence="7" type="primary">aroK</name>
    <name evidence="8" type="ORF">SAMN02745114_01636</name>
</gene>
<dbReference type="SUPFAM" id="SSF52540">
    <property type="entry name" value="P-loop containing nucleoside triphosphate hydrolases"/>
    <property type="match status" value="1"/>
</dbReference>
<evidence type="ECO:0000313" key="8">
    <source>
        <dbReference type="EMBL" id="SJZ79883.1"/>
    </source>
</evidence>
<dbReference type="PRINTS" id="PR01100">
    <property type="entry name" value="SHIKIMTKNASE"/>
</dbReference>
<reference evidence="8 9" key="1">
    <citation type="submission" date="2017-02" db="EMBL/GenBank/DDBJ databases">
        <authorList>
            <person name="Peterson S.W."/>
        </authorList>
    </citation>
    <scope>NUCLEOTIDE SEQUENCE [LARGE SCALE GENOMIC DNA]</scope>
    <source>
        <strain evidence="8 9">ATCC 51222</strain>
    </source>
</reference>
<comment type="similarity">
    <text evidence="7">Belongs to the shikimate kinase family.</text>
</comment>
<feature type="binding site" evidence="7">
    <location>
        <position position="15"/>
    </location>
    <ligand>
        <name>Mg(2+)</name>
        <dbReference type="ChEBI" id="CHEBI:18420"/>
    </ligand>
</feature>
<keyword evidence="9" id="KW-1185">Reference proteome</keyword>
<dbReference type="UniPathway" id="UPA00053">
    <property type="reaction ID" value="UER00088"/>
</dbReference>
<evidence type="ECO:0000313" key="9">
    <source>
        <dbReference type="Proteomes" id="UP000190657"/>
    </source>
</evidence>
<evidence type="ECO:0000256" key="6">
    <source>
        <dbReference type="ARBA" id="ARBA00023141"/>
    </source>
</evidence>
<evidence type="ECO:0000256" key="5">
    <source>
        <dbReference type="ARBA" id="ARBA00022840"/>
    </source>
</evidence>
<dbReference type="EMBL" id="FUWW01000024">
    <property type="protein sequence ID" value="SJZ79883.1"/>
    <property type="molecule type" value="Genomic_DNA"/>
</dbReference>
<dbReference type="GO" id="GO:0009073">
    <property type="term" value="P:aromatic amino acid family biosynthetic process"/>
    <property type="evidence" value="ECO:0007669"/>
    <property type="project" value="UniProtKB-KW"/>
</dbReference>
<keyword evidence="4 7" id="KW-0418">Kinase</keyword>
<dbReference type="InterPro" id="IPR031322">
    <property type="entry name" value="Shikimate/glucono_kinase"/>
</dbReference>
<comment type="cofactor">
    <cofactor evidence="7">
        <name>Mg(2+)</name>
        <dbReference type="ChEBI" id="CHEBI:18420"/>
    </cofactor>
    <text evidence="7">Binds 1 Mg(2+) ion per subunit.</text>
</comment>
<keyword evidence="7" id="KW-0460">Magnesium</keyword>
<dbReference type="GO" id="GO:0005829">
    <property type="term" value="C:cytosol"/>
    <property type="evidence" value="ECO:0007669"/>
    <property type="project" value="TreeGrafter"/>
</dbReference>